<dbReference type="Proteomes" id="UP000000390">
    <property type="component" value="Chromosome"/>
</dbReference>
<dbReference type="Proteomes" id="UP000011645">
    <property type="component" value="Unassembled WGS sequence"/>
</dbReference>
<dbReference type="GO" id="GO:0016787">
    <property type="term" value="F:hydrolase activity"/>
    <property type="evidence" value="ECO:0007669"/>
    <property type="project" value="UniProtKB-KW"/>
</dbReference>
<protein>
    <submittedName>
        <fullName evidence="2">Membrane-bound metal-dependent hydrolase</fullName>
    </submittedName>
</protein>
<dbReference type="eggNOG" id="arCOG03392">
    <property type="taxonomic scope" value="Archaea"/>
</dbReference>
<evidence type="ECO:0000313" key="5">
    <source>
        <dbReference type="Proteomes" id="UP000011645"/>
    </source>
</evidence>
<feature type="transmembrane region" description="Helical" evidence="1">
    <location>
        <begin position="60"/>
        <end position="79"/>
    </location>
</feature>
<keyword evidence="2" id="KW-0378">Hydrolase</keyword>
<organism evidence="2 4">
    <name type="scientific">Halalkalicoccus jeotgali (strain DSM 18796 / CECT 7217 / JCM 14584 / KCTC 4019 / B3)</name>
    <dbReference type="NCBI Taxonomy" id="795797"/>
    <lineage>
        <taxon>Archaea</taxon>
        <taxon>Methanobacteriati</taxon>
        <taxon>Methanobacteriota</taxon>
        <taxon>Stenosarchaea group</taxon>
        <taxon>Halobacteria</taxon>
        <taxon>Halobacteriales</taxon>
        <taxon>Halococcaceae</taxon>
        <taxon>Halalkalicoccus</taxon>
    </lineage>
</organism>
<dbReference type="GeneID" id="9418508"/>
<evidence type="ECO:0000313" key="4">
    <source>
        <dbReference type="Proteomes" id="UP000000390"/>
    </source>
</evidence>
<dbReference type="AlphaFoldDB" id="D8J7Y8"/>
<evidence type="ECO:0000256" key="1">
    <source>
        <dbReference type="SAM" id="Phobius"/>
    </source>
</evidence>
<proteinExistence type="predicted"/>
<reference evidence="3 5" key="2">
    <citation type="journal article" date="2014" name="PLoS Genet.">
        <title>Phylogenetically driven sequencing of extremely halophilic archaea reveals strategies for static and dynamic osmo-response.</title>
        <authorList>
            <person name="Becker E.A."/>
            <person name="Seitzer P.M."/>
            <person name="Tritt A."/>
            <person name="Larsen D."/>
            <person name="Krusor M."/>
            <person name="Yao A.I."/>
            <person name="Wu D."/>
            <person name="Madern D."/>
            <person name="Eisen J.A."/>
            <person name="Darling A.E."/>
            <person name="Facciotti M.T."/>
        </authorList>
    </citation>
    <scope>NUCLEOTIDE SEQUENCE [LARGE SCALE GENOMIC DNA]</scope>
    <source>
        <strain evidence="3">B3</strain>
        <strain evidence="5">DSM 18796 / CECT 7217 / JCM 14584 / KCTC 4019 / B3</strain>
    </source>
</reference>
<keyword evidence="1" id="KW-1133">Transmembrane helix</keyword>
<dbReference type="Pfam" id="PF04307">
    <property type="entry name" value="YdjM"/>
    <property type="match status" value="1"/>
</dbReference>
<keyword evidence="1" id="KW-0812">Transmembrane</keyword>
<sequence>MWPWEHAALGYVCYSALTRRRLDAPPGDVAALLAVFASQLPDLIDKPLAWTVGVVHSGRMLAHAPIVAVALCFGVWWYLARRSETEYGVAFAVGYLSHVASDALQSVLVGEYAYARFVLWPLLSVPTDQQESVLAELGAFDPALSATLVVSAVVGLATVGLWIADGTPGLGVFHRS</sequence>
<feature type="transmembrane region" description="Helical" evidence="1">
    <location>
        <begin position="143"/>
        <end position="164"/>
    </location>
</feature>
<dbReference type="PATRIC" id="fig|795797.18.peg.712"/>
<accession>D8J7Y8</accession>
<evidence type="ECO:0000313" key="2">
    <source>
        <dbReference type="EMBL" id="ADJ14101.1"/>
    </source>
</evidence>
<dbReference type="EMBL" id="CP002062">
    <property type="protein sequence ID" value="ADJ14101.1"/>
    <property type="molecule type" value="Genomic_DNA"/>
</dbReference>
<keyword evidence="5" id="KW-1185">Reference proteome</keyword>
<evidence type="ECO:0000313" key="3">
    <source>
        <dbReference type="EMBL" id="ELY34717.1"/>
    </source>
</evidence>
<dbReference type="InterPro" id="IPR007404">
    <property type="entry name" value="YdjM-like"/>
</dbReference>
<dbReference type="EMBL" id="AOHV01000040">
    <property type="protein sequence ID" value="ELY34717.1"/>
    <property type="molecule type" value="Genomic_DNA"/>
</dbReference>
<gene>
    <name evidence="2" type="ordered locus">HacjB3_03550</name>
    <name evidence="3" type="ORF">C497_15743</name>
</gene>
<name>D8J7Y8_HALJB</name>
<reference evidence="2 4" key="1">
    <citation type="journal article" date="2010" name="J. Bacteriol.">
        <title>Complete genome sequence of Halalkalicoccus jeotgali B3(T), an extremely halophilic archaeon.</title>
        <authorList>
            <person name="Roh S.W."/>
            <person name="Nam Y.D."/>
            <person name="Nam S.H."/>
            <person name="Choi S.H."/>
            <person name="Park H.S."/>
            <person name="Bae J.W."/>
        </authorList>
    </citation>
    <scope>NUCLEOTIDE SEQUENCE [LARGE SCALE GENOMIC DNA]</scope>
    <source>
        <strain evidence="2">B3</strain>
        <strain evidence="4">DSM 18796 / CECT 7217 / JCM 14584 / KCTC 4019 / B3</strain>
    </source>
</reference>
<dbReference type="STRING" id="795797.HacjB3_03550"/>
<dbReference type="RefSeq" id="WP_008417938.1">
    <property type="nucleotide sequence ID" value="NC_014297.1"/>
</dbReference>
<dbReference type="OrthoDB" id="206308at2157"/>
<dbReference type="HOGENOM" id="CLU_089194_0_0_2"/>
<keyword evidence="1" id="KW-0472">Membrane</keyword>
<dbReference type="KEGG" id="hje:HacjB3_03550"/>